<dbReference type="Proteomes" id="UP000020529">
    <property type="component" value="Unassembled WGS sequence"/>
</dbReference>
<reference evidence="1 2" key="1">
    <citation type="submission" date="2014-02" db="EMBL/GenBank/DDBJ databases">
        <authorList>
            <person name="Sears C."/>
            <person name="Carroll K."/>
            <person name="Sack B.R."/>
            <person name="Qadri F."/>
            <person name="Myers L.L."/>
            <person name="Chung G.-T."/>
            <person name="Escheverria P."/>
            <person name="Fraser C.M."/>
            <person name="Sadzewicz L."/>
            <person name="Shefchek K.A."/>
            <person name="Tallon L."/>
            <person name="Das S.P."/>
            <person name="Daugherty S."/>
            <person name="Mongodin E.F."/>
        </authorList>
    </citation>
    <scope>NUCLEOTIDE SEQUENCE [LARGE SCALE GENOMIC DNA]</scope>
    <source>
        <strain evidence="2">3988T(B)14</strain>
    </source>
</reference>
<name>A0A015SRD6_BACFG</name>
<sequence length="43" mass="4856">MYPSFGVNACFFSAKARLFTTQKPAFGAEKPGFPPFFLPVHRF</sequence>
<organism evidence="1 2">
    <name type="scientific">Bacteroides fragilis str. 3988T(B)14</name>
    <dbReference type="NCBI Taxonomy" id="1339315"/>
    <lineage>
        <taxon>Bacteria</taxon>
        <taxon>Pseudomonadati</taxon>
        <taxon>Bacteroidota</taxon>
        <taxon>Bacteroidia</taxon>
        <taxon>Bacteroidales</taxon>
        <taxon>Bacteroidaceae</taxon>
        <taxon>Bacteroides</taxon>
    </lineage>
</organism>
<comment type="caution">
    <text evidence="1">The sequence shown here is derived from an EMBL/GenBank/DDBJ whole genome shotgun (WGS) entry which is preliminary data.</text>
</comment>
<dbReference type="AlphaFoldDB" id="A0A015SRD6"/>
<evidence type="ECO:0000313" key="2">
    <source>
        <dbReference type="Proteomes" id="UP000020529"/>
    </source>
</evidence>
<accession>A0A015SRD6</accession>
<evidence type="ECO:0000313" key="1">
    <source>
        <dbReference type="EMBL" id="EXY74764.1"/>
    </source>
</evidence>
<dbReference type="EMBL" id="JGCY01000261">
    <property type="protein sequence ID" value="EXY74764.1"/>
    <property type="molecule type" value="Genomic_DNA"/>
</dbReference>
<dbReference type="PATRIC" id="fig|1339315.3.peg.2123"/>
<gene>
    <name evidence="1" type="ORF">M124_1344</name>
</gene>
<proteinExistence type="predicted"/>
<protein>
    <submittedName>
        <fullName evidence="1">Uncharacterized protein</fullName>
    </submittedName>
</protein>